<evidence type="ECO:0000256" key="2">
    <source>
        <dbReference type="ARBA" id="ARBA00023134"/>
    </source>
</evidence>
<keyword evidence="5" id="KW-1185">Reference proteome</keyword>
<proteinExistence type="predicted"/>
<evidence type="ECO:0000313" key="5">
    <source>
        <dbReference type="Proteomes" id="UP000014978"/>
    </source>
</evidence>
<organism evidence="4 5">
    <name type="scientific">Spraguea lophii (strain 42_110)</name>
    <name type="common">Microsporidian parasite</name>
    <dbReference type="NCBI Taxonomy" id="1358809"/>
    <lineage>
        <taxon>Eukaryota</taxon>
        <taxon>Fungi</taxon>
        <taxon>Fungi incertae sedis</taxon>
        <taxon>Microsporidia</taxon>
        <taxon>Spragueidae</taxon>
        <taxon>Spraguea</taxon>
    </lineage>
</organism>
<comment type="caution">
    <text evidence="4">The sequence shown here is derived from an EMBL/GenBank/DDBJ whole genome shotgun (WGS) entry which is preliminary data.</text>
</comment>
<dbReference type="GO" id="GO:0005938">
    <property type="term" value="C:cell cortex"/>
    <property type="evidence" value="ECO:0007669"/>
    <property type="project" value="UniProtKB-ARBA"/>
</dbReference>
<dbReference type="PIRSF" id="PIRSF006698">
    <property type="entry name" value="Septin"/>
    <property type="match status" value="1"/>
</dbReference>
<dbReference type="OrthoDB" id="416553at2759"/>
<name>S7XL82_SPRLO</name>
<dbReference type="FunCoup" id="S7XL82">
    <property type="interactions" value="7"/>
</dbReference>
<keyword evidence="2" id="KW-0342">GTP-binding</keyword>
<dbReference type="GO" id="GO:0005525">
    <property type="term" value="F:GTP binding"/>
    <property type="evidence" value="ECO:0007669"/>
    <property type="project" value="UniProtKB-KW"/>
</dbReference>
<dbReference type="STRING" id="1358809.S7XL82"/>
<dbReference type="VEuPathDB" id="MicrosporidiaDB:SLOPH_2427"/>
<dbReference type="EMBL" id="ATCN01000098">
    <property type="protein sequence ID" value="EPR79819.1"/>
    <property type="molecule type" value="Genomic_DNA"/>
</dbReference>
<dbReference type="AlphaFoldDB" id="S7XL82"/>
<dbReference type="Gene3D" id="3.40.50.300">
    <property type="entry name" value="P-loop containing nucleotide triphosphate hydrolases"/>
    <property type="match status" value="1"/>
</dbReference>
<evidence type="ECO:0000259" key="3">
    <source>
        <dbReference type="PROSITE" id="PS51719"/>
    </source>
</evidence>
<evidence type="ECO:0000313" key="4">
    <source>
        <dbReference type="EMBL" id="EPR79819.1"/>
    </source>
</evidence>
<protein>
    <submittedName>
        <fullName evidence="4">Septin</fullName>
    </submittedName>
</protein>
<evidence type="ECO:0000256" key="1">
    <source>
        <dbReference type="ARBA" id="ARBA00022741"/>
    </source>
</evidence>
<dbReference type="InterPro" id="IPR030379">
    <property type="entry name" value="G_SEPTIN_dom"/>
</dbReference>
<dbReference type="InterPro" id="IPR027417">
    <property type="entry name" value="P-loop_NTPase"/>
</dbReference>
<keyword evidence="1" id="KW-0547">Nucleotide-binding</keyword>
<dbReference type="GO" id="GO:0032156">
    <property type="term" value="C:septin cytoskeleton"/>
    <property type="evidence" value="ECO:0007669"/>
    <property type="project" value="UniProtKB-ARBA"/>
</dbReference>
<dbReference type="InterPro" id="IPR016491">
    <property type="entry name" value="Septin"/>
</dbReference>
<reference evidence="5" key="1">
    <citation type="journal article" date="2013" name="PLoS Genet.">
        <title>The genome of Spraguea lophii and the basis of host-microsporidian interactions.</title>
        <authorList>
            <person name="Campbell S.E."/>
            <person name="Williams T.A."/>
            <person name="Yousuf A."/>
            <person name="Soanes D.M."/>
            <person name="Paszkiewicz K.H."/>
            <person name="Williams B.A.P."/>
        </authorList>
    </citation>
    <scope>NUCLEOTIDE SEQUENCE [LARGE SCALE GENOMIC DNA]</scope>
    <source>
        <strain evidence="5">42_110</strain>
    </source>
</reference>
<dbReference type="HOGENOM" id="CLU_017718_7_0_1"/>
<dbReference type="InParanoid" id="S7XL82"/>
<dbReference type="SUPFAM" id="SSF52540">
    <property type="entry name" value="P-loop containing nucleoside triphosphate hydrolases"/>
    <property type="match status" value="1"/>
</dbReference>
<sequence length="266" mass="30761">MSRRKLSFNIMLAGSTGSGKSSFINTLFKKKMVEVNKKEFGRDIDVFVMDVDCEGIKKRMNVVDTPGFGSTMDDSILHDSIIAYIKSQYDVYLAEETKIRRNVRCEDTRIHVLLYFILPRRNGLRPTDIVFLKKVSNLVNVIPLISKADFLTPEESKNIKEKIKRQLIENEINTFSFNTDLVPNSLELNEYKPFSIISNEWIRGDVEVGRKYYYGSVDVENPAHCDFLVLKELLFTSYTDLLIDQTNNELYEDYRAEVLANILPSR</sequence>
<dbReference type="PANTHER" id="PTHR18884">
    <property type="entry name" value="SEPTIN"/>
    <property type="match status" value="1"/>
</dbReference>
<dbReference type="OMA" id="ERVHVCL"/>
<dbReference type="Pfam" id="PF00735">
    <property type="entry name" value="Septin"/>
    <property type="match status" value="1"/>
</dbReference>
<accession>S7XL82</accession>
<gene>
    <name evidence="4" type="ORF">SLOPH_2427</name>
</gene>
<feature type="domain" description="Septin-type G" evidence="3">
    <location>
        <begin position="4"/>
        <end position="261"/>
    </location>
</feature>
<dbReference type="PROSITE" id="PS51719">
    <property type="entry name" value="G_SEPTIN"/>
    <property type="match status" value="1"/>
</dbReference>
<dbReference type="Proteomes" id="UP000014978">
    <property type="component" value="Unassembled WGS sequence"/>
</dbReference>